<organism evidence="8">
    <name type="scientific">Nothobranchius furzeri</name>
    <name type="common">Turquoise killifish</name>
    <dbReference type="NCBI Taxonomy" id="105023"/>
    <lineage>
        <taxon>Eukaryota</taxon>
        <taxon>Metazoa</taxon>
        <taxon>Chordata</taxon>
        <taxon>Craniata</taxon>
        <taxon>Vertebrata</taxon>
        <taxon>Euteleostomi</taxon>
        <taxon>Actinopterygii</taxon>
        <taxon>Neopterygii</taxon>
        <taxon>Teleostei</taxon>
        <taxon>Neoteleostei</taxon>
        <taxon>Acanthomorphata</taxon>
        <taxon>Ovalentaria</taxon>
        <taxon>Atherinomorphae</taxon>
        <taxon>Cyprinodontiformes</taxon>
        <taxon>Nothobranchiidae</taxon>
        <taxon>Nothobranchius</taxon>
    </lineage>
</organism>
<feature type="domain" description="PDZ" evidence="7">
    <location>
        <begin position="635"/>
        <end position="717"/>
    </location>
</feature>
<evidence type="ECO:0000256" key="6">
    <source>
        <dbReference type="SAM" id="MobiDB-lite"/>
    </source>
</evidence>
<dbReference type="Pfam" id="PF00595">
    <property type="entry name" value="PDZ"/>
    <property type="match status" value="6"/>
</dbReference>
<name>A0A1A8B0M5_NOTFU</name>
<feature type="compositionally biased region" description="Basic and acidic residues" evidence="6">
    <location>
        <begin position="115"/>
        <end position="125"/>
    </location>
</feature>
<feature type="region of interest" description="Disordered" evidence="6">
    <location>
        <begin position="480"/>
        <end position="519"/>
    </location>
</feature>
<reference evidence="8" key="2">
    <citation type="submission" date="2016-06" db="EMBL/GenBank/DDBJ databases">
        <title>The genome of a short-lived fish provides insights into sex chromosome evolution and the genetic control of aging.</title>
        <authorList>
            <person name="Reichwald K."/>
            <person name="Felder M."/>
            <person name="Petzold A."/>
            <person name="Koch P."/>
            <person name="Groth M."/>
            <person name="Platzer M."/>
        </authorList>
    </citation>
    <scope>NUCLEOTIDE SEQUENCE</scope>
    <source>
        <tissue evidence="8">Brain</tissue>
    </source>
</reference>
<feature type="domain" description="PDZ" evidence="7">
    <location>
        <begin position="141"/>
        <end position="233"/>
    </location>
</feature>
<accession>A0A1A8B0M5</accession>
<evidence type="ECO:0000256" key="4">
    <source>
        <dbReference type="ARBA" id="ARBA00022475"/>
    </source>
</evidence>
<dbReference type="InterPro" id="IPR036034">
    <property type="entry name" value="PDZ_sf"/>
</dbReference>
<dbReference type="AlphaFoldDB" id="A0A1A8B0M5"/>
<keyword evidence="3" id="KW-0796">Tight junction</keyword>
<evidence type="ECO:0000256" key="3">
    <source>
        <dbReference type="ARBA" id="ARBA00022427"/>
    </source>
</evidence>
<feature type="compositionally biased region" description="Low complexity" evidence="6">
    <location>
        <begin position="22"/>
        <end position="39"/>
    </location>
</feature>
<evidence type="ECO:0000259" key="7">
    <source>
        <dbReference type="PROSITE" id="PS50106"/>
    </source>
</evidence>
<dbReference type="GO" id="GO:0016324">
    <property type="term" value="C:apical plasma membrane"/>
    <property type="evidence" value="ECO:0007669"/>
    <property type="project" value="UniProtKB-SubCell"/>
</dbReference>
<keyword evidence="4" id="KW-0472">Membrane</keyword>
<feature type="domain" description="PDZ" evidence="7">
    <location>
        <begin position="906"/>
        <end position="989"/>
    </location>
</feature>
<dbReference type="PROSITE" id="PS50106">
    <property type="entry name" value="PDZ"/>
    <property type="match status" value="6"/>
</dbReference>
<dbReference type="CDD" id="cd06676">
    <property type="entry name" value="PDZ13_MUPP1-like"/>
    <property type="match status" value="1"/>
</dbReference>
<dbReference type="CDD" id="cd06673">
    <property type="entry name" value="PDZ10_MUPP1-PDZ8_PATJ-like"/>
    <property type="match status" value="1"/>
</dbReference>
<dbReference type="CDD" id="cd06675">
    <property type="entry name" value="PDZ12_MUPP1-like"/>
    <property type="match status" value="1"/>
</dbReference>
<dbReference type="GO" id="GO:0005923">
    <property type="term" value="C:bicellular tight junction"/>
    <property type="evidence" value="ECO:0007669"/>
    <property type="project" value="UniProtKB-SubCell"/>
</dbReference>
<reference evidence="8" key="1">
    <citation type="submission" date="2016-05" db="EMBL/GenBank/DDBJ databases">
        <authorList>
            <person name="Lavstsen T."/>
            <person name="Jespersen J.S."/>
        </authorList>
    </citation>
    <scope>NUCLEOTIDE SEQUENCE</scope>
    <source>
        <tissue evidence="8">Brain</tissue>
    </source>
</reference>
<dbReference type="CDD" id="cd06671">
    <property type="entry name" value="PDZ7_MUPP1-PD6_PATJ-like"/>
    <property type="match status" value="1"/>
</dbReference>
<dbReference type="InterPro" id="IPR051342">
    <property type="entry name" value="PDZ_scaffold"/>
</dbReference>
<dbReference type="FunFam" id="2.30.42.10:FF:000051">
    <property type="entry name" value="Multiple PDZ domain protein isoform X1"/>
    <property type="match status" value="1"/>
</dbReference>
<dbReference type="SUPFAM" id="SSF50156">
    <property type="entry name" value="PDZ domain-like"/>
    <property type="match status" value="6"/>
</dbReference>
<proteinExistence type="predicted"/>
<dbReference type="Gene3D" id="2.30.42.10">
    <property type="match status" value="6"/>
</dbReference>
<feature type="compositionally biased region" description="Polar residues" evidence="6">
    <location>
        <begin position="424"/>
        <end position="438"/>
    </location>
</feature>
<keyword evidence="5" id="KW-0965">Cell junction</keyword>
<dbReference type="EMBL" id="HADY01021540">
    <property type="protein sequence ID" value="SBP60025.1"/>
    <property type="molecule type" value="Transcribed_RNA"/>
</dbReference>
<keyword evidence="4" id="KW-1003">Cell membrane</keyword>
<protein>
    <submittedName>
        <fullName evidence="8">InaD-like</fullName>
    </submittedName>
</protein>
<evidence type="ECO:0000256" key="1">
    <source>
        <dbReference type="ARBA" id="ARBA00004221"/>
    </source>
</evidence>
<sequence>MAVDEEELMEEQKMDSQPTRSPPSWEEWRLSSSSRSLELTEQEEIWGGAESPEDQHRSDQESIASVGKLILGLSESGESRADPELTLTDTDTESVKMADTARRKRRSQGRPMRGGLRDLSERGEGEGEETPAFSHWGPPRRVEVWPEEGQSLGLSIVGGRQVIKRLKNGEELKGIFIKQVQPNSPAAKAQCLKTGDKILEVSGVDMRAANHEEAVSAIRSAPTPIVFIVQSLLATPRPVSVTASSYSRQRAKRTDAQRLDAALPPLRQPPPYRPPSQSEPEVAPDLDQFRERYCERYGDLQGALLCVELEKERQGLGLSLAGNRDRSRLSIFVVGLHPGGPAARDGRIRVGDELLEINNQMLYGRSHQNASAIIKSSVSRVKLILLRNDDAVNQMAVPPLTSHPPAPTLSPVSPECASAPTPCEVSTPSCGPHPTNSLKPRPLLDALEETTSDDGNEGTRTRDDPDQYLLETDVLRKRLKAEESPESEQRAPQAPLEVQSCRSDSSSSKPAAASPIGPDALAANADPSCCVVVPGQETVLEISKGRSGLGLSIVGGRDTQLDAIVIHEVYEEGAAARDGRLWAGDQVLEVNGVDLRGASHEEAITALRQTPAKVRLTVLRDEAQYRDEENLDVFKLELQKKSGRGLGFSIVGKRSGSGVFVSEVVRGGAAELDGRLMQGDQILSVNGDDTRHASQEAVAVMLKCVRGPVLLELGRLKASSWISSRHSSQASQVSHTSTQSSGVVAPTLPHLAASPDPPTSNQTESSCDITSSCESSSDVDIRTVEITRGVSDSLGVSLAGGKGSPLGDTPIFIAMIQANGVAAKTRRLKVGDRIISVNGQSVDSLSHSDVVTMLKNSFGVIRLQVVADTNISAVASQVENLTSTSGLSASTDTHIPAEQKVPRPHSITLEKGSEGLGFSIVGGFGSPHGDLPIYVKTVFSKGAAAVDGRLKRGDQILAVNEESLQGATHEQAVTILKKQRGTVTLDVLS</sequence>
<comment type="subcellular location">
    <subcellularLocation>
        <location evidence="1">Apical cell membrane</location>
    </subcellularLocation>
    <subcellularLocation>
        <location evidence="2">Cell junction</location>
        <location evidence="2">Tight junction</location>
    </subcellularLocation>
</comment>
<feature type="compositionally biased region" description="Low complexity" evidence="6">
    <location>
        <begin position="763"/>
        <end position="774"/>
    </location>
</feature>
<dbReference type="FunFam" id="2.30.42.10:FF:000058">
    <property type="entry name" value="multiple PDZ domain protein isoform X1"/>
    <property type="match status" value="1"/>
</dbReference>
<gene>
    <name evidence="8" type="primary">INADL</name>
</gene>
<feature type="compositionally biased region" description="Basic and acidic residues" evidence="6">
    <location>
        <begin position="480"/>
        <end position="489"/>
    </location>
</feature>
<dbReference type="FunFam" id="2.30.42.10:FF:000038">
    <property type="entry name" value="Multiple PDZ domain protein isoform X1"/>
    <property type="match status" value="1"/>
</dbReference>
<feature type="region of interest" description="Disordered" evidence="6">
    <location>
        <begin position="727"/>
        <end position="774"/>
    </location>
</feature>
<dbReference type="CDD" id="cd06674">
    <property type="entry name" value="PDZ11_MUPP1-PDZ9_PATJ-like"/>
    <property type="match status" value="1"/>
</dbReference>
<dbReference type="InterPro" id="IPR001478">
    <property type="entry name" value="PDZ"/>
</dbReference>
<evidence type="ECO:0000256" key="5">
    <source>
        <dbReference type="ARBA" id="ARBA00022949"/>
    </source>
</evidence>
<feature type="region of interest" description="Disordered" evidence="6">
    <location>
        <begin position="1"/>
        <end position="140"/>
    </location>
</feature>
<feature type="compositionally biased region" description="Low complexity" evidence="6">
    <location>
        <begin position="500"/>
        <end position="514"/>
    </location>
</feature>
<feature type="region of interest" description="Disordered" evidence="6">
    <location>
        <begin position="396"/>
        <end position="468"/>
    </location>
</feature>
<dbReference type="PANTHER" id="PTHR19964">
    <property type="entry name" value="MULTIPLE PDZ DOMAIN PROTEIN"/>
    <property type="match status" value="1"/>
</dbReference>
<feature type="region of interest" description="Disordered" evidence="6">
    <location>
        <begin position="243"/>
        <end position="283"/>
    </location>
</feature>
<feature type="domain" description="PDZ" evidence="7">
    <location>
        <begin position="539"/>
        <end position="622"/>
    </location>
</feature>
<evidence type="ECO:0000313" key="8">
    <source>
        <dbReference type="EMBL" id="SBP60025.1"/>
    </source>
</evidence>
<feature type="compositionally biased region" description="Acidic residues" evidence="6">
    <location>
        <begin position="446"/>
        <end position="456"/>
    </location>
</feature>
<feature type="domain" description="PDZ" evidence="7">
    <location>
        <begin position="783"/>
        <end position="869"/>
    </location>
</feature>
<dbReference type="SMART" id="SM00228">
    <property type="entry name" value="PDZ"/>
    <property type="match status" value="6"/>
</dbReference>
<dbReference type="PANTHER" id="PTHR19964:SF92">
    <property type="entry name" value="PATJ HOMOLOG"/>
    <property type="match status" value="1"/>
</dbReference>
<dbReference type="CDD" id="cd06672">
    <property type="entry name" value="PDZ8_MUPP1-PDZ7_PATJ-PDZ2_INAD-like"/>
    <property type="match status" value="1"/>
</dbReference>
<feature type="domain" description="PDZ" evidence="7">
    <location>
        <begin position="306"/>
        <end position="389"/>
    </location>
</feature>
<evidence type="ECO:0000256" key="2">
    <source>
        <dbReference type="ARBA" id="ARBA00004435"/>
    </source>
</evidence>